<dbReference type="Pfam" id="PF13489">
    <property type="entry name" value="Methyltransf_23"/>
    <property type="match status" value="1"/>
</dbReference>
<dbReference type="OrthoDB" id="363185at2759"/>
<evidence type="ECO:0000313" key="1">
    <source>
        <dbReference type="EMBL" id="CAE6968627.1"/>
    </source>
</evidence>
<sequence length="203" mass="22697">MRYRPRRIKHSSFQSRVPSRLLFLSQVFLKYSKEYPPIVERIQSLLQPGPLRLDTPAHGRKSILDIGAGDGQLLRLLDEVSPLRQSVGHYSSYETDGDAASRLQKAVAELNLQDATVNCTAFSTGTAVERKYDLILWCHSLYGLDRKVPTLLHSLMSLAPGGCCAVVLRREKLEPLLQELRRCGVDATELNAGGRRPSLCRTP</sequence>
<evidence type="ECO:0008006" key="3">
    <source>
        <dbReference type="Google" id="ProtNLM"/>
    </source>
</evidence>
<dbReference type="InterPro" id="IPR029063">
    <property type="entry name" value="SAM-dependent_MTases_sf"/>
</dbReference>
<keyword evidence="2" id="KW-1185">Reference proteome</keyword>
<reference evidence="1" key="1">
    <citation type="submission" date="2021-02" db="EMBL/GenBank/DDBJ databases">
        <authorList>
            <person name="Dougan E. K."/>
            <person name="Rhodes N."/>
            <person name="Thang M."/>
            <person name="Chan C."/>
        </authorList>
    </citation>
    <scope>NUCLEOTIDE SEQUENCE</scope>
</reference>
<dbReference type="Gene3D" id="3.40.50.150">
    <property type="entry name" value="Vaccinia Virus protein VP39"/>
    <property type="match status" value="1"/>
</dbReference>
<dbReference type="AlphaFoldDB" id="A0A812I1A6"/>
<organism evidence="1 2">
    <name type="scientific">Symbiodinium natans</name>
    <dbReference type="NCBI Taxonomy" id="878477"/>
    <lineage>
        <taxon>Eukaryota</taxon>
        <taxon>Sar</taxon>
        <taxon>Alveolata</taxon>
        <taxon>Dinophyceae</taxon>
        <taxon>Suessiales</taxon>
        <taxon>Symbiodiniaceae</taxon>
        <taxon>Symbiodinium</taxon>
    </lineage>
</organism>
<dbReference type="CDD" id="cd02440">
    <property type="entry name" value="AdoMet_MTases"/>
    <property type="match status" value="1"/>
</dbReference>
<evidence type="ECO:0000313" key="2">
    <source>
        <dbReference type="Proteomes" id="UP000604046"/>
    </source>
</evidence>
<gene>
    <name evidence="1" type="ORF">SNAT2548_LOCUS2356</name>
</gene>
<accession>A0A812I1A6</accession>
<dbReference type="SUPFAM" id="SSF53335">
    <property type="entry name" value="S-adenosyl-L-methionine-dependent methyltransferases"/>
    <property type="match status" value="1"/>
</dbReference>
<protein>
    <recommendedName>
        <fullName evidence="3">Methyltransferase domain-containing protein</fullName>
    </recommendedName>
</protein>
<comment type="caution">
    <text evidence="1">The sequence shown here is derived from an EMBL/GenBank/DDBJ whole genome shotgun (WGS) entry which is preliminary data.</text>
</comment>
<proteinExistence type="predicted"/>
<dbReference type="EMBL" id="CAJNDS010000135">
    <property type="protein sequence ID" value="CAE6968627.1"/>
    <property type="molecule type" value="Genomic_DNA"/>
</dbReference>
<name>A0A812I1A6_9DINO</name>
<dbReference type="Proteomes" id="UP000604046">
    <property type="component" value="Unassembled WGS sequence"/>
</dbReference>